<feature type="transmembrane region" description="Helical" evidence="13">
    <location>
        <begin position="203"/>
        <end position="223"/>
    </location>
</feature>
<comment type="caution">
    <text evidence="14">The sequence shown here is derived from an EMBL/GenBank/DDBJ whole genome shotgun (WGS) entry which is preliminary data.</text>
</comment>
<name>A0ABU0JXC8_HATLI</name>
<feature type="transmembrane region" description="Helical" evidence="13">
    <location>
        <begin position="99"/>
        <end position="120"/>
    </location>
</feature>
<keyword evidence="8 13" id="KW-0812">Transmembrane</keyword>
<keyword evidence="9 13" id="KW-1133">Transmembrane helix</keyword>
<evidence type="ECO:0000313" key="15">
    <source>
        <dbReference type="Proteomes" id="UP001224418"/>
    </source>
</evidence>
<evidence type="ECO:0000256" key="3">
    <source>
        <dbReference type="ARBA" id="ARBA00010199"/>
    </source>
</evidence>
<evidence type="ECO:0000256" key="9">
    <source>
        <dbReference type="ARBA" id="ARBA00022989"/>
    </source>
</evidence>
<keyword evidence="6" id="KW-0050">Antiport</keyword>
<dbReference type="EMBL" id="JAUSWN010000033">
    <property type="protein sequence ID" value="MDQ0480896.1"/>
    <property type="molecule type" value="Genomic_DNA"/>
</dbReference>
<dbReference type="PANTHER" id="PTHR43298:SF2">
    <property type="entry name" value="FMN_FAD EXPORTER YEEO-RELATED"/>
    <property type="match status" value="1"/>
</dbReference>
<dbReference type="RefSeq" id="WP_307357177.1">
    <property type="nucleotide sequence ID" value="NZ_BAAACJ010000028.1"/>
</dbReference>
<evidence type="ECO:0000313" key="14">
    <source>
        <dbReference type="EMBL" id="MDQ0480896.1"/>
    </source>
</evidence>
<comment type="function">
    <text evidence="1">Multidrug efflux pump.</text>
</comment>
<evidence type="ECO:0000256" key="10">
    <source>
        <dbReference type="ARBA" id="ARBA00023065"/>
    </source>
</evidence>
<dbReference type="NCBIfam" id="TIGR00797">
    <property type="entry name" value="matE"/>
    <property type="match status" value="1"/>
</dbReference>
<keyword evidence="7" id="KW-1003">Cell membrane</keyword>
<evidence type="ECO:0000256" key="4">
    <source>
        <dbReference type="ARBA" id="ARBA00020268"/>
    </source>
</evidence>
<feature type="transmembrane region" description="Helical" evidence="13">
    <location>
        <begin position="21"/>
        <end position="41"/>
    </location>
</feature>
<dbReference type="PIRSF" id="PIRSF006603">
    <property type="entry name" value="DinF"/>
    <property type="match status" value="1"/>
</dbReference>
<sequence length="459" mass="50171">MSNIVQMRKKFLGDKIFFKNLITIALPIVIQNFIASSLNMVDTVMIGKVGETEIAAVGIANQYFFLFSLFIIGIYGGCGVFISQFWGKGDENNIKKIMGIGNILGIILSIIFTIIALIFSKEIIAIFNNDPKVIKLGGEYLKIVCISYIFTAISFNYSTACRCIHKATLPMFISAIAILCNTVFNYIFIFGHFGSPILGVKGAALATLIARVLECIILLIVVYKNRLSIAAKFNNMVDYDINFVKKVFRTIIPVVLNEGCWGLGAVVYSVVYGRIGTQAMASVQICTTIQNLFMVIIFGIANAATVLIGNKVGAGKEKEAIEDSIRISLISALIGIIIAILLSSTSGIILSFFNVSEAVKHTSKIILYIVSAILLIRVTNISIIVGILRGGGDAGYALKVEAFTMWFIGVPLAFIGAFVLKLPVEYVVALVTIEEVVKCFFSVKRLCSKKWIKSVVHEI</sequence>
<organism evidence="14 15">
    <name type="scientific">Hathewaya limosa</name>
    <name type="common">Clostridium limosum</name>
    <dbReference type="NCBI Taxonomy" id="1536"/>
    <lineage>
        <taxon>Bacteria</taxon>
        <taxon>Bacillati</taxon>
        <taxon>Bacillota</taxon>
        <taxon>Clostridia</taxon>
        <taxon>Eubacteriales</taxon>
        <taxon>Clostridiaceae</taxon>
        <taxon>Hathewaya</taxon>
    </lineage>
</organism>
<evidence type="ECO:0000256" key="1">
    <source>
        <dbReference type="ARBA" id="ARBA00003408"/>
    </source>
</evidence>
<proteinExistence type="inferred from homology"/>
<feature type="transmembrane region" description="Helical" evidence="13">
    <location>
        <begin position="169"/>
        <end position="191"/>
    </location>
</feature>
<keyword evidence="15" id="KW-1185">Reference proteome</keyword>
<dbReference type="PANTHER" id="PTHR43298">
    <property type="entry name" value="MULTIDRUG RESISTANCE PROTEIN NORM-RELATED"/>
    <property type="match status" value="1"/>
</dbReference>
<feature type="transmembrane region" description="Helical" evidence="13">
    <location>
        <begin position="329"/>
        <end position="353"/>
    </location>
</feature>
<feature type="transmembrane region" description="Helical" evidence="13">
    <location>
        <begin position="400"/>
        <end position="420"/>
    </location>
</feature>
<keyword evidence="10" id="KW-0406">Ion transport</keyword>
<evidence type="ECO:0000256" key="7">
    <source>
        <dbReference type="ARBA" id="ARBA00022475"/>
    </source>
</evidence>
<evidence type="ECO:0000256" key="12">
    <source>
        <dbReference type="ARBA" id="ARBA00031636"/>
    </source>
</evidence>
<feature type="transmembrane region" description="Helical" evidence="13">
    <location>
        <begin position="140"/>
        <end position="157"/>
    </location>
</feature>
<keyword evidence="11 13" id="KW-0472">Membrane</keyword>
<evidence type="ECO:0000256" key="13">
    <source>
        <dbReference type="SAM" id="Phobius"/>
    </source>
</evidence>
<protein>
    <recommendedName>
        <fullName evidence="4">Probable multidrug resistance protein NorM</fullName>
    </recommendedName>
    <alternativeName>
        <fullName evidence="12">Multidrug-efflux transporter</fullName>
    </alternativeName>
</protein>
<keyword evidence="5" id="KW-0813">Transport</keyword>
<evidence type="ECO:0000256" key="2">
    <source>
        <dbReference type="ARBA" id="ARBA00004651"/>
    </source>
</evidence>
<dbReference type="CDD" id="cd13134">
    <property type="entry name" value="MATE_like_8"/>
    <property type="match status" value="1"/>
</dbReference>
<dbReference type="InterPro" id="IPR048279">
    <property type="entry name" value="MdtK-like"/>
</dbReference>
<comment type="subcellular location">
    <subcellularLocation>
        <location evidence="2">Cell membrane</location>
        <topology evidence="2">Multi-pass membrane protein</topology>
    </subcellularLocation>
</comment>
<evidence type="ECO:0000256" key="8">
    <source>
        <dbReference type="ARBA" id="ARBA00022692"/>
    </source>
</evidence>
<feature type="transmembrane region" description="Helical" evidence="13">
    <location>
        <begin position="61"/>
        <end position="87"/>
    </location>
</feature>
<evidence type="ECO:0000256" key="11">
    <source>
        <dbReference type="ARBA" id="ARBA00023136"/>
    </source>
</evidence>
<comment type="similarity">
    <text evidence="3">Belongs to the multi antimicrobial extrusion (MATE) (TC 2.A.66.1) family.</text>
</comment>
<feature type="transmembrane region" description="Helical" evidence="13">
    <location>
        <begin position="291"/>
        <end position="309"/>
    </location>
</feature>
<feature type="transmembrane region" description="Helical" evidence="13">
    <location>
        <begin position="365"/>
        <end position="388"/>
    </location>
</feature>
<gene>
    <name evidence="14" type="ORF">QOZ93_002646</name>
</gene>
<dbReference type="Proteomes" id="UP001224418">
    <property type="component" value="Unassembled WGS sequence"/>
</dbReference>
<accession>A0ABU0JXC8</accession>
<dbReference type="Pfam" id="PF01554">
    <property type="entry name" value="MatE"/>
    <property type="match status" value="2"/>
</dbReference>
<evidence type="ECO:0000256" key="6">
    <source>
        <dbReference type="ARBA" id="ARBA00022449"/>
    </source>
</evidence>
<dbReference type="InterPro" id="IPR002528">
    <property type="entry name" value="MATE_fam"/>
</dbReference>
<dbReference type="InterPro" id="IPR050222">
    <property type="entry name" value="MATE_MdtK"/>
</dbReference>
<evidence type="ECO:0000256" key="5">
    <source>
        <dbReference type="ARBA" id="ARBA00022448"/>
    </source>
</evidence>
<reference evidence="14 15" key="1">
    <citation type="submission" date="2023-07" db="EMBL/GenBank/DDBJ databases">
        <title>Genomic Encyclopedia of Type Strains, Phase IV (KMG-IV): sequencing the most valuable type-strain genomes for metagenomic binning, comparative biology and taxonomic classification.</title>
        <authorList>
            <person name="Goeker M."/>
        </authorList>
    </citation>
    <scope>NUCLEOTIDE SEQUENCE [LARGE SCALE GENOMIC DNA]</scope>
    <source>
        <strain evidence="14 15">DSM 1400</strain>
    </source>
</reference>